<accession>A0A1G9VSY5</accession>
<dbReference type="Proteomes" id="UP000199440">
    <property type="component" value="Unassembled WGS sequence"/>
</dbReference>
<dbReference type="EMBL" id="FNGV01000014">
    <property type="protein sequence ID" value="SDM75167.1"/>
    <property type="molecule type" value="Genomic_DNA"/>
</dbReference>
<proteinExistence type="predicted"/>
<evidence type="ECO:0000313" key="2">
    <source>
        <dbReference type="Proteomes" id="UP000199440"/>
    </source>
</evidence>
<organism evidence="1 2">
    <name type="scientific">Kriegella aquimaris</name>
    <dbReference type="NCBI Taxonomy" id="192904"/>
    <lineage>
        <taxon>Bacteria</taxon>
        <taxon>Pseudomonadati</taxon>
        <taxon>Bacteroidota</taxon>
        <taxon>Flavobacteriia</taxon>
        <taxon>Flavobacteriales</taxon>
        <taxon>Flavobacteriaceae</taxon>
        <taxon>Kriegella</taxon>
    </lineage>
</organism>
<protein>
    <submittedName>
        <fullName evidence="1">Uncharacterized protein</fullName>
    </submittedName>
</protein>
<dbReference type="AlphaFoldDB" id="A0A1G9VSY5"/>
<evidence type="ECO:0000313" key="1">
    <source>
        <dbReference type="EMBL" id="SDM75167.1"/>
    </source>
</evidence>
<keyword evidence="2" id="KW-1185">Reference proteome</keyword>
<gene>
    <name evidence="1" type="ORF">SAMN04488514_11438</name>
</gene>
<name>A0A1G9VSY5_9FLAO</name>
<sequence>MQYKEASLKEKIQLKFHLLVCKTCSVFSKKNTQLTSLCEKANLHSLTESEKLKMKNELNNKV</sequence>
<reference evidence="2" key="1">
    <citation type="submission" date="2016-10" db="EMBL/GenBank/DDBJ databases">
        <authorList>
            <person name="Varghese N."/>
            <person name="Submissions S."/>
        </authorList>
    </citation>
    <scope>NUCLEOTIDE SEQUENCE [LARGE SCALE GENOMIC DNA]</scope>
    <source>
        <strain evidence="2">DSM 19886</strain>
    </source>
</reference>